<gene>
    <name evidence="2" type="ORF">BCR44DRAFT_1428694</name>
</gene>
<proteinExistence type="predicted"/>
<dbReference type="EMBL" id="MCFL01000008">
    <property type="protein sequence ID" value="ORZ38660.1"/>
    <property type="molecule type" value="Genomic_DNA"/>
</dbReference>
<dbReference type="AlphaFoldDB" id="A0A1Y2HVP1"/>
<organism evidence="2 3">
    <name type="scientific">Catenaria anguillulae PL171</name>
    <dbReference type="NCBI Taxonomy" id="765915"/>
    <lineage>
        <taxon>Eukaryota</taxon>
        <taxon>Fungi</taxon>
        <taxon>Fungi incertae sedis</taxon>
        <taxon>Blastocladiomycota</taxon>
        <taxon>Blastocladiomycetes</taxon>
        <taxon>Blastocladiales</taxon>
        <taxon>Catenariaceae</taxon>
        <taxon>Catenaria</taxon>
    </lineage>
</organism>
<accession>A0A1Y2HVP1</accession>
<comment type="caution">
    <text evidence="2">The sequence shown here is derived from an EMBL/GenBank/DDBJ whole genome shotgun (WGS) entry which is preliminary data.</text>
</comment>
<protein>
    <submittedName>
        <fullName evidence="2">Uncharacterized protein</fullName>
    </submittedName>
</protein>
<feature type="region of interest" description="Disordered" evidence="1">
    <location>
        <begin position="40"/>
        <end position="59"/>
    </location>
</feature>
<feature type="compositionally biased region" description="Polar residues" evidence="1">
    <location>
        <begin position="40"/>
        <end position="58"/>
    </location>
</feature>
<feature type="region of interest" description="Disordered" evidence="1">
    <location>
        <begin position="115"/>
        <end position="136"/>
    </location>
</feature>
<name>A0A1Y2HVP1_9FUNG</name>
<evidence type="ECO:0000313" key="3">
    <source>
        <dbReference type="Proteomes" id="UP000193411"/>
    </source>
</evidence>
<feature type="non-terminal residue" evidence="2">
    <location>
        <position position="1"/>
    </location>
</feature>
<dbReference type="Proteomes" id="UP000193411">
    <property type="component" value="Unassembled WGS sequence"/>
</dbReference>
<keyword evidence="3" id="KW-1185">Reference proteome</keyword>
<sequence length="136" mass="13521">AQRMVASDACQSCNAARTPAPAASSFDSAGAATLAKSLPNCPSTMPASSAETGGQSPASIHGPSVAHLMLATALEPSPISCVMSSVVSLAGSYVHLYASRCVAERERVDPWPWAPKSSGGMTVPVSDTAASTGGGS</sequence>
<evidence type="ECO:0000256" key="1">
    <source>
        <dbReference type="SAM" id="MobiDB-lite"/>
    </source>
</evidence>
<reference evidence="2 3" key="1">
    <citation type="submission" date="2016-07" db="EMBL/GenBank/DDBJ databases">
        <title>Pervasive Adenine N6-methylation of Active Genes in Fungi.</title>
        <authorList>
            <consortium name="DOE Joint Genome Institute"/>
            <person name="Mondo S.J."/>
            <person name="Dannebaum R.O."/>
            <person name="Kuo R.C."/>
            <person name="Labutti K."/>
            <person name="Haridas S."/>
            <person name="Kuo A."/>
            <person name="Salamov A."/>
            <person name="Ahrendt S.R."/>
            <person name="Lipzen A."/>
            <person name="Sullivan W."/>
            <person name="Andreopoulos W.B."/>
            <person name="Clum A."/>
            <person name="Lindquist E."/>
            <person name="Daum C."/>
            <person name="Ramamoorthy G.K."/>
            <person name="Gryganskyi A."/>
            <person name="Culley D."/>
            <person name="Magnuson J.K."/>
            <person name="James T.Y."/>
            <person name="O'Malley M.A."/>
            <person name="Stajich J.E."/>
            <person name="Spatafora J.W."/>
            <person name="Visel A."/>
            <person name="Grigoriev I.V."/>
        </authorList>
    </citation>
    <scope>NUCLEOTIDE SEQUENCE [LARGE SCALE GENOMIC DNA]</scope>
    <source>
        <strain evidence="2 3">PL171</strain>
    </source>
</reference>
<evidence type="ECO:0000313" key="2">
    <source>
        <dbReference type="EMBL" id="ORZ38660.1"/>
    </source>
</evidence>